<dbReference type="CDD" id="cd09272">
    <property type="entry name" value="RNase_HI_RT_Ty1"/>
    <property type="match status" value="1"/>
</dbReference>
<dbReference type="AlphaFoldDB" id="A0A438KGU2"/>
<accession>A0A438KGU2</accession>
<dbReference type="PANTHER" id="PTHR11439:SF440">
    <property type="entry name" value="INTEGRASE CATALYTIC DOMAIN-CONTAINING PROTEIN"/>
    <property type="match status" value="1"/>
</dbReference>
<organism evidence="1 2">
    <name type="scientific">Vitis vinifera</name>
    <name type="common">Grape</name>
    <dbReference type="NCBI Taxonomy" id="29760"/>
    <lineage>
        <taxon>Eukaryota</taxon>
        <taxon>Viridiplantae</taxon>
        <taxon>Streptophyta</taxon>
        <taxon>Embryophyta</taxon>
        <taxon>Tracheophyta</taxon>
        <taxon>Spermatophyta</taxon>
        <taxon>Magnoliopsida</taxon>
        <taxon>eudicotyledons</taxon>
        <taxon>Gunneridae</taxon>
        <taxon>Pentapetalae</taxon>
        <taxon>rosids</taxon>
        <taxon>Vitales</taxon>
        <taxon>Vitaceae</taxon>
        <taxon>Viteae</taxon>
        <taxon>Vitis</taxon>
    </lineage>
</organism>
<sequence length="175" mass="19896">MLWQVTVALTGPRPGKRKPHPGKGSYWMREGVFGTPQSDLDRKRAIEIEAYANADWASSISDHRSTFGYCTFLGGNLITWRSKKQLVVARSSAKAESRSLALGICELIWLKSLMQELMLANNHPLILYCDNKVGINIAHNPIQHNRTKHGEVDRHFIKKKLENDLVCMTYISFDK</sequence>
<dbReference type="PANTHER" id="PTHR11439">
    <property type="entry name" value="GAG-POL-RELATED RETROTRANSPOSON"/>
    <property type="match status" value="1"/>
</dbReference>
<evidence type="ECO:0000313" key="1">
    <source>
        <dbReference type="EMBL" id="RVX20425.1"/>
    </source>
</evidence>
<comment type="caution">
    <text evidence="1">The sequence shown here is derived from an EMBL/GenBank/DDBJ whole genome shotgun (WGS) entry which is preliminary data.</text>
</comment>
<name>A0A438KGU2_VITVI</name>
<evidence type="ECO:0000313" key="2">
    <source>
        <dbReference type="Proteomes" id="UP000288805"/>
    </source>
</evidence>
<dbReference type="Proteomes" id="UP000288805">
    <property type="component" value="Unassembled WGS sequence"/>
</dbReference>
<dbReference type="EMBL" id="QGNW01000007">
    <property type="protein sequence ID" value="RVX20425.1"/>
    <property type="molecule type" value="Genomic_DNA"/>
</dbReference>
<proteinExistence type="predicted"/>
<gene>
    <name evidence="1" type="primary">RE2_61</name>
    <name evidence="1" type="ORF">CK203_004654</name>
</gene>
<protein>
    <submittedName>
        <fullName evidence="1">Retrovirus-related Pol polyprotein from transposon RE2</fullName>
    </submittedName>
</protein>
<reference evidence="1 2" key="1">
    <citation type="journal article" date="2018" name="PLoS Genet.">
        <title>Population sequencing reveals clonal diversity and ancestral inbreeding in the grapevine cultivar Chardonnay.</title>
        <authorList>
            <person name="Roach M.J."/>
            <person name="Johnson D.L."/>
            <person name="Bohlmann J."/>
            <person name="van Vuuren H.J."/>
            <person name="Jones S.J."/>
            <person name="Pretorius I.S."/>
            <person name="Schmidt S.A."/>
            <person name="Borneman A.R."/>
        </authorList>
    </citation>
    <scope>NUCLEOTIDE SEQUENCE [LARGE SCALE GENOMIC DNA]</scope>
    <source>
        <strain evidence="2">cv. Chardonnay</strain>
        <tissue evidence="1">Leaf</tissue>
    </source>
</reference>